<keyword evidence="3 8" id="KW-1134">Transmembrane beta strand</keyword>
<gene>
    <name evidence="12" type="ORF">LPB303_12190</name>
</gene>
<evidence type="ECO:0000256" key="6">
    <source>
        <dbReference type="ARBA" id="ARBA00023136"/>
    </source>
</evidence>
<dbReference type="InterPro" id="IPR039426">
    <property type="entry name" value="TonB-dep_rcpt-like"/>
</dbReference>
<comment type="caution">
    <text evidence="12">The sequence shown here is derived from an EMBL/GenBank/DDBJ whole genome shotgun (WGS) entry which is preliminary data.</text>
</comment>
<organism evidence="12 13">
    <name type="scientific">Polaribacter atrinae</name>
    <dbReference type="NCBI Taxonomy" id="1333662"/>
    <lineage>
        <taxon>Bacteria</taxon>
        <taxon>Pseudomonadati</taxon>
        <taxon>Bacteroidota</taxon>
        <taxon>Flavobacteriia</taxon>
        <taxon>Flavobacteriales</taxon>
        <taxon>Flavobacteriaceae</taxon>
    </lineage>
</organism>
<dbReference type="OrthoDB" id="9768177at2"/>
<sequence length="1156" mass="127125">MKKISTICGLYTISFKFDLKMKLTGILLLFTLFQMNANDTYSQSKKISLELKSSTIEDVLEEIERKTDINFFFKNSELNLSEKIDIKADKVSVKKILELLFKDSNIKFETFNKQVILREDLKNPTTFKVSNKIVVQQKTVKGTITDQYGTPLYGATILIKGTKIATSTDFDGKYTINLTDKATTLVITYVGFREKQVVIRNRTKIDVLLQEDETGLDEIVVIGYGKVKKEELTGSVGTVDMKKIVSQAPTVNLDNALQGQVAGVNVTSANGQPGAAARIRIRGTTSLLGSNQPLYVIDGIPVVTSSNIPVGGTEGGNLGRSLDQQGISTPIGNINTADIESISILKDASAAAIYGSRAANGVIIITTKGGSYNKKPVFDVSLTNSFQNAQTLNVLNAAQFKNVWTTAVSEGTTNNAYTASVLDGSYFGDTDTNWEDEVGPGSPMSTNFNINVSGGTEKTKYNTALGVNQQEGVYEGSGFDRYSFNLNLDTEVSDIWKFGSRVSLSYSDQESVDGGITQRSYSFRPDLPVFDEDGNYTFSPQYNSENPVALSKSKNSNSTLFVLGSFFSELELMKDLKFKTSVSVNYNAGHQYSFYPKFTFTGGWRRTGGDGDGYAQDSRSEISSTLFQNELTYTKNIDDKHHLTGLAVVSFEKQKSDFTKAFGTGFSNDVLSNVISATVSTGGSSYSTNYGLESYIGRFDYDFASKYYVTLTGRLDGSSKFAVDNRYAFFPSAALAWRLSKESFLENADFIDELKLRTSIGKTGQQDFGPYAWRTLFDTSFYGGESAIILSQLGNDKLKWETSNQFDLGLDFSLFKGKLTGEMGYYTKKTIDALFTTYSPGSSGESRTIANIGDTRNSGLELKLNGVIVENDNFSWDMGLIVSSNKNKLVRIVDDFKNEDGFLTGFPGGGILKEGSAIGLIYGYRAEGIFQNQEDIDALNTASSTGIYQKANTSPGDLRFKDLTGPNGVPDGIITNLDQEVIGNAQADFFGSISSNFRYKGFTLSTFFTYSVGNDLQAFNLARDTNFSSTYIGENKVTSVLNAWTPENTGSSIPRIVYGDPNDNDRISSHYVYDASYIRLKNVNLSYSFSKRVLDKFKYIKSLSLQFSAQNLWTVTSYPGADPEASNLYNNDISSGRDNNRYPLAKVFTTGVRIGF</sequence>
<comment type="similarity">
    <text evidence="8 9">Belongs to the TonB-dependent receptor family.</text>
</comment>
<evidence type="ECO:0000256" key="5">
    <source>
        <dbReference type="ARBA" id="ARBA00023077"/>
    </source>
</evidence>
<evidence type="ECO:0000313" key="12">
    <source>
        <dbReference type="EMBL" id="OAD44403.1"/>
    </source>
</evidence>
<dbReference type="InterPro" id="IPR023996">
    <property type="entry name" value="TonB-dep_OMP_SusC/RagA"/>
</dbReference>
<keyword evidence="2 8" id="KW-0813">Transport</keyword>
<keyword evidence="13" id="KW-1185">Reference proteome</keyword>
<dbReference type="FunFam" id="2.170.130.10:FF:000008">
    <property type="entry name" value="SusC/RagA family TonB-linked outer membrane protein"/>
    <property type="match status" value="1"/>
</dbReference>
<dbReference type="Gene3D" id="2.40.170.20">
    <property type="entry name" value="TonB-dependent receptor, beta-barrel domain"/>
    <property type="match status" value="1"/>
</dbReference>
<dbReference type="InterPro" id="IPR037066">
    <property type="entry name" value="Plug_dom_sf"/>
</dbReference>
<dbReference type="GO" id="GO:0009279">
    <property type="term" value="C:cell outer membrane"/>
    <property type="evidence" value="ECO:0007669"/>
    <property type="project" value="UniProtKB-SubCell"/>
</dbReference>
<proteinExistence type="inferred from homology"/>
<accession>A0A176TA28</accession>
<dbReference type="SUPFAM" id="SSF56935">
    <property type="entry name" value="Porins"/>
    <property type="match status" value="1"/>
</dbReference>
<name>A0A176TA28_9FLAO</name>
<dbReference type="InterPro" id="IPR023997">
    <property type="entry name" value="TonB-dep_OMP_SusC/RagA_CS"/>
</dbReference>
<dbReference type="InterPro" id="IPR000531">
    <property type="entry name" value="Beta-barrel_TonB"/>
</dbReference>
<dbReference type="NCBIfam" id="TIGR04057">
    <property type="entry name" value="SusC_RagA_signa"/>
    <property type="match status" value="1"/>
</dbReference>
<keyword evidence="7 8" id="KW-0998">Cell outer membrane</keyword>
<dbReference type="InterPro" id="IPR012910">
    <property type="entry name" value="Plug_dom"/>
</dbReference>
<evidence type="ECO:0000256" key="3">
    <source>
        <dbReference type="ARBA" id="ARBA00022452"/>
    </source>
</evidence>
<evidence type="ECO:0000259" key="11">
    <source>
        <dbReference type="Pfam" id="PF07715"/>
    </source>
</evidence>
<evidence type="ECO:0000256" key="4">
    <source>
        <dbReference type="ARBA" id="ARBA00022692"/>
    </source>
</evidence>
<evidence type="ECO:0000256" key="1">
    <source>
        <dbReference type="ARBA" id="ARBA00004571"/>
    </source>
</evidence>
<evidence type="ECO:0000256" key="9">
    <source>
        <dbReference type="RuleBase" id="RU003357"/>
    </source>
</evidence>
<keyword evidence="5 9" id="KW-0798">TonB box</keyword>
<comment type="subcellular location">
    <subcellularLocation>
        <location evidence="1 8">Cell outer membrane</location>
        <topology evidence="1 8">Multi-pass membrane protein</topology>
    </subcellularLocation>
</comment>
<keyword evidence="4 8" id="KW-0812">Transmembrane</keyword>
<feature type="domain" description="TonB-dependent receptor plug" evidence="11">
    <location>
        <begin position="229"/>
        <end position="362"/>
    </location>
</feature>
<evidence type="ECO:0000256" key="8">
    <source>
        <dbReference type="PROSITE-ProRule" id="PRU01360"/>
    </source>
</evidence>
<dbReference type="SUPFAM" id="SSF49464">
    <property type="entry name" value="Carboxypeptidase regulatory domain-like"/>
    <property type="match status" value="1"/>
</dbReference>
<dbReference type="Pfam" id="PF13715">
    <property type="entry name" value="CarbopepD_reg_2"/>
    <property type="match status" value="1"/>
</dbReference>
<evidence type="ECO:0000256" key="2">
    <source>
        <dbReference type="ARBA" id="ARBA00022448"/>
    </source>
</evidence>
<dbReference type="PROSITE" id="PS52016">
    <property type="entry name" value="TONB_DEPENDENT_REC_3"/>
    <property type="match status" value="1"/>
</dbReference>
<evidence type="ECO:0000313" key="13">
    <source>
        <dbReference type="Proteomes" id="UP000076923"/>
    </source>
</evidence>
<dbReference type="Gene3D" id="2.170.130.10">
    <property type="entry name" value="TonB-dependent receptor, plug domain"/>
    <property type="match status" value="1"/>
</dbReference>
<evidence type="ECO:0000259" key="10">
    <source>
        <dbReference type="Pfam" id="PF00593"/>
    </source>
</evidence>
<dbReference type="InterPro" id="IPR036942">
    <property type="entry name" value="Beta-barrel_TonB_sf"/>
</dbReference>
<dbReference type="InterPro" id="IPR008969">
    <property type="entry name" value="CarboxyPept-like_regulatory"/>
</dbReference>
<protein>
    <submittedName>
        <fullName evidence="12">SusC/RagA family TonB-linked outer membrane protein</fullName>
    </submittedName>
</protein>
<evidence type="ECO:0000256" key="7">
    <source>
        <dbReference type="ARBA" id="ARBA00023237"/>
    </source>
</evidence>
<dbReference type="Pfam" id="PF07715">
    <property type="entry name" value="Plug"/>
    <property type="match status" value="1"/>
</dbReference>
<dbReference type="Gene3D" id="2.60.40.1120">
    <property type="entry name" value="Carboxypeptidase-like, regulatory domain"/>
    <property type="match status" value="1"/>
</dbReference>
<dbReference type="AlphaFoldDB" id="A0A176TA28"/>
<dbReference type="EMBL" id="LVWE01000050">
    <property type="protein sequence ID" value="OAD44403.1"/>
    <property type="molecule type" value="Genomic_DNA"/>
</dbReference>
<keyword evidence="6 8" id="KW-0472">Membrane</keyword>
<dbReference type="Pfam" id="PF00593">
    <property type="entry name" value="TonB_dep_Rec_b-barrel"/>
    <property type="match status" value="1"/>
</dbReference>
<dbReference type="Proteomes" id="UP000076923">
    <property type="component" value="Unassembled WGS sequence"/>
</dbReference>
<dbReference type="NCBIfam" id="TIGR04056">
    <property type="entry name" value="OMP_RagA_SusC"/>
    <property type="match status" value="1"/>
</dbReference>
<dbReference type="STRING" id="1333662.LPB303_12190"/>
<feature type="domain" description="TonB-dependent receptor-like beta-barrel" evidence="10">
    <location>
        <begin position="536"/>
        <end position="1112"/>
    </location>
</feature>
<reference evidence="12 13" key="1">
    <citation type="submission" date="2016-02" db="EMBL/GenBank/DDBJ databases">
        <title>Draft genome sequence of Polaribacter atrinae KACC17473.</title>
        <authorList>
            <person name="Shin S.-K."/>
            <person name="Yi H."/>
        </authorList>
    </citation>
    <scope>NUCLEOTIDE SEQUENCE [LARGE SCALE GENOMIC DNA]</scope>
    <source>
        <strain evidence="12 13">KACC 17473</strain>
    </source>
</reference>